<evidence type="ECO:0000313" key="1">
    <source>
        <dbReference type="EMBL" id="MFD1604249.1"/>
    </source>
</evidence>
<comment type="caution">
    <text evidence="1">The sequence shown here is derived from an EMBL/GenBank/DDBJ whole genome shotgun (WGS) entry which is preliminary data.</text>
</comment>
<protein>
    <submittedName>
        <fullName evidence="1">Uncharacterized protein</fullName>
    </submittedName>
</protein>
<gene>
    <name evidence="1" type="ORF">ACFSC2_16045</name>
</gene>
<name>A0ABW4HH48_9FLAO</name>
<accession>A0ABW4HH48</accession>
<evidence type="ECO:0000313" key="2">
    <source>
        <dbReference type="Proteomes" id="UP001597138"/>
    </source>
</evidence>
<reference evidence="2" key="1">
    <citation type="journal article" date="2019" name="Int. J. Syst. Evol. Microbiol.">
        <title>The Global Catalogue of Microorganisms (GCM) 10K type strain sequencing project: providing services to taxonomists for standard genome sequencing and annotation.</title>
        <authorList>
            <consortium name="The Broad Institute Genomics Platform"/>
            <consortium name="The Broad Institute Genome Sequencing Center for Infectious Disease"/>
            <person name="Wu L."/>
            <person name="Ma J."/>
        </authorList>
    </citation>
    <scope>NUCLEOTIDE SEQUENCE [LARGE SCALE GENOMIC DNA]</scope>
    <source>
        <strain evidence="2">CCUG 70865</strain>
    </source>
</reference>
<organism evidence="1 2">
    <name type="scientific">Flavobacterium artemisiae</name>
    <dbReference type="NCBI Taxonomy" id="2126556"/>
    <lineage>
        <taxon>Bacteria</taxon>
        <taxon>Pseudomonadati</taxon>
        <taxon>Bacteroidota</taxon>
        <taxon>Flavobacteriia</taxon>
        <taxon>Flavobacteriales</taxon>
        <taxon>Flavobacteriaceae</taxon>
        <taxon>Flavobacterium</taxon>
    </lineage>
</organism>
<dbReference type="EMBL" id="JBHUDZ010000012">
    <property type="protein sequence ID" value="MFD1604249.1"/>
    <property type="molecule type" value="Genomic_DNA"/>
</dbReference>
<keyword evidence="2" id="KW-1185">Reference proteome</keyword>
<proteinExistence type="predicted"/>
<dbReference type="RefSeq" id="WP_379814371.1">
    <property type="nucleotide sequence ID" value="NZ_JBHUDZ010000012.1"/>
</dbReference>
<sequence>MKKKFTLEIANPCSENFDQMIPNAGGSFCNSCAKNVIDLSRKTNSEVAKFISENKEKNICARLKATQLEEEFQYNETSKINNLKYAAVAASILFISNNVEGQEKAVIDVTVNCAKPAYAIGKVVTTQNKEEKISFFIKGKLLEAKTKKPFDKKTYWNLVININNSESAAKVNAKTGEFSIQVKVLKYSKTLTVTIMGNDHYLSKTIDFDIESVKNNVLLQNVIISSDDLGRIYIAGGLGINYIDKKKTREI</sequence>
<dbReference type="Proteomes" id="UP001597138">
    <property type="component" value="Unassembled WGS sequence"/>
</dbReference>